<organism evidence="2 3">
    <name type="scientific">Nosema granulosis</name>
    <dbReference type="NCBI Taxonomy" id="83296"/>
    <lineage>
        <taxon>Eukaryota</taxon>
        <taxon>Fungi</taxon>
        <taxon>Fungi incertae sedis</taxon>
        <taxon>Microsporidia</taxon>
        <taxon>Nosematidae</taxon>
        <taxon>Nosema</taxon>
    </lineage>
</organism>
<feature type="region of interest" description="Disordered" evidence="1">
    <location>
        <begin position="296"/>
        <end position="382"/>
    </location>
</feature>
<accession>A0A9P6L059</accession>
<evidence type="ECO:0000256" key="1">
    <source>
        <dbReference type="SAM" id="MobiDB-lite"/>
    </source>
</evidence>
<comment type="caution">
    <text evidence="2">The sequence shown here is derived from an EMBL/GenBank/DDBJ whole genome shotgun (WGS) entry which is preliminary data.</text>
</comment>
<evidence type="ECO:0000313" key="2">
    <source>
        <dbReference type="EMBL" id="KAF9764352.1"/>
    </source>
</evidence>
<reference evidence="2 3" key="1">
    <citation type="journal article" date="2020" name="Genome Biol. Evol.">
        <title>Comparative genomics of strictly vertically transmitted, feminizing microsporidia endosymbionts of amphipod crustaceans.</title>
        <authorList>
            <person name="Cormier A."/>
            <person name="Chebbi M.A."/>
            <person name="Giraud I."/>
            <person name="Wattier R."/>
            <person name="Teixeira M."/>
            <person name="Gilbert C."/>
            <person name="Rigaud T."/>
            <person name="Cordaux R."/>
        </authorList>
    </citation>
    <scope>NUCLEOTIDE SEQUENCE [LARGE SCALE GENOMIC DNA]</scope>
    <source>
        <strain evidence="2 3">Ou3-Ou53</strain>
    </source>
</reference>
<feature type="non-terminal residue" evidence="2">
    <location>
        <position position="815"/>
    </location>
</feature>
<feature type="compositionally biased region" description="Basic and acidic residues" evidence="1">
    <location>
        <begin position="340"/>
        <end position="359"/>
    </location>
</feature>
<evidence type="ECO:0000313" key="3">
    <source>
        <dbReference type="Proteomes" id="UP000740883"/>
    </source>
</evidence>
<sequence>MIIKRLLKWFSLYNIVRGSSTDNDRGGTTPRLHKGYLDDEKYLKIRNCVQEQDLYYEIEGIDMYKVDFRYIFLSKNRELQDQFSKINTEMEKILRENTIHSIVECFIENILREADKNNVYIDAFENSSARDAFVNFILRNSILNRPQHKDNFFILYKRYMLCAELCLLKYYGYENVEEWNSELPNGIESYLESFIKDKRNKYKSFYSWLSESAMESPNVENIPINYFIDMFSDKNERKVAPRSVIKTQTNHEYFFEKRKRIIPNFKKNAVCIIFHLPQKTTVENIEDSELSRNIQFSNEEESNENTQPEEFPNSKEIQSEQNNENNQKSSHDIQSNEIFTSEKRKDDQQPSRKTAHEELSNGSNMTKQEDTSKNIEESNIPEVKPADITLNRVVTASLGNIKETLPKASSNGQYNVSNRLPINEFPALNRQKRNPSVYRKPTTYITDTTDSEDSDEIRLRRRVKRYKPPHQRNITYRPKNDNSSLNKVKTGDVKIYLNNNKSKKDKKNVQNEESIESTTDDNNTKLVISKNKDTNIKISKKPAMSQKVDDSKVEIVVREKNLQKQDESTSDEEKSLSEDMRNSIDKKPQNPIESTIISCNKDTKKEENAALTSTEDSNPVVIDEPKDLYRKQENGSLLDENQEKNEINIVVLSSGENENQDCNKINMKDVSIEDNLIHLVDDNNKNDNTAVIHDNEKPPLSDEHIVTEKATGKNQNNTVIQPLSDEHIVTEKATGKNQNNTVIQPLSDEDTVTQKATGKNQNNTVIQPLSDEDTVTQKATGKNQNNTVIQPLSDEHIVTEKATGKNQNNDGYFGL</sequence>
<name>A0A9P6L059_9MICR</name>
<feature type="compositionally biased region" description="Basic and acidic residues" evidence="1">
    <location>
        <begin position="367"/>
        <end position="376"/>
    </location>
</feature>
<protein>
    <submittedName>
        <fullName evidence="2">Uncharacterized protein</fullName>
    </submittedName>
</protein>
<feature type="compositionally biased region" description="Basic and acidic residues" evidence="1">
    <location>
        <begin position="559"/>
        <end position="588"/>
    </location>
</feature>
<keyword evidence="3" id="KW-1185">Reference proteome</keyword>
<feature type="compositionally biased region" description="Low complexity" evidence="1">
    <location>
        <begin position="314"/>
        <end position="328"/>
    </location>
</feature>
<proteinExistence type="predicted"/>
<feature type="region of interest" description="Disordered" evidence="1">
    <location>
        <begin position="559"/>
        <end position="590"/>
    </location>
</feature>
<feature type="region of interest" description="Disordered" evidence="1">
    <location>
        <begin position="605"/>
        <end position="626"/>
    </location>
</feature>
<dbReference type="AlphaFoldDB" id="A0A9P6L059"/>
<gene>
    <name evidence="2" type="ORF">NGRA_0649</name>
</gene>
<dbReference type="Proteomes" id="UP000740883">
    <property type="component" value="Unassembled WGS sequence"/>
</dbReference>
<feature type="region of interest" description="Disordered" evidence="1">
    <location>
        <begin position="464"/>
        <end position="521"/>
    </location>
</feature>
<dbReference type="EMBL" id="SBJO01000027">
    <property type="protein sequence ID" value="KAF9764352.1"/>
    <property type="molecule type" value="Genomic_DNA"/>
</dbReference>